<dbReference type="GO" id="GO:0016887">
    <property type="term" value="F:ATP hydrolysis activity"/>
    <property type="evidence" value="ECO:0007669"/>
    <property type="project" value="InterPro"/>
</dbReference>
<keyword evidence="2" id="KW-0813">Transport</keyword>
<dbReference type="InterPro" id="IPR003593">
    <property type="entry name" value="AAA+_ATPase"/>
</dbReference>
<dbReference type="PANTHER" id="PTHR42788:SF19">
    <property type="entry name" value="ALIPHATIC SULFONATES IMPORT ATP-BINDING PROTEIN SSUB 2"/>
    <property type="match status" value="1"/>
</dbReference>
<comment type="similarity">
    <text evidence="1">Belongs to the ABC transporter superfamily.</text>
</comment>
<sequence length="199" mass="21484">MNSIDIVSKSFGDTPVLGHIAFTVAPGETFAVVGPSGIGKSTLLRVLAGLDTDFTGTVDLPLRRAMVFQEPTLLPWRSTLDNITLVTGIGKDEASAALAEIGLDRLADRFPMQLSLGQRRRLSLARALSAKPDLLLMDEPFVSLDPALVEEMLRLTERLLASRPIATIFVTHAMDEAARLATRIVRLEGHPATIVEDAS</sequence>
<dbReference type="PROSITE" id="PS50893">
    <property type="entry name" value="ABC_TRANSPORTER_2"/>
    <property type="match status" value="1"/>
</dbReference>
<evidence type="ECO:0000256" key="3">
    <source>
        <dbReference type="ARBA" id="ARBA00022741"/>
    </source>
</evidence>
<dbReference type="PROSITE" id="PS00211">
    <property type="entry name" value="ABC_TRANSPORTER_1"/>
    <property type="match status" value="1"/>
</dbReference>
<evidence type="ECO:0000313" key="6">
    <source>
        <dbReference type="EMBL" id="APE31123.1"/>
    </source>
</evidence>
<keyword evidence="3" id="KW-0547">Nucleotide-binding</keyword>
<dbReference type="InterPro" id="IPR017871">
    <property type="entry name" value="ABC_transporter-like_CS"/>
</dbReference>
<evidence type="ECO:0000256" key="1">
    <source>
        <dbReference type="ARBA" id="ARBA00005417"/>
    </source>
</evidence>
<evidence type="ECO:0000256" key="4">
    <source>
        <dbReference type="ARBA" id="ARBA00022840"/>
    </source>
</evidence>
<protein>
    <submittedName>
        <fullName evidence="6">ABC transporter ATP-binding protein</fullName>
    </submittedName>
</protein>
<dbReference type="OrthoDB" id="9802264at2"/>
<dbReference type="InterPro" id="IPR027417">
    <property type="entry name" value="P-loop_NTPase"/>
</dbReference>
<dbReference type="SMART" id="SM00382">
    <property type="entry name" value="AAA"/>
    <property type="match status" value="1"/>
</dbReference>
<keyword evidence="7" id="KW-1185">Reference proteome</keyword>
<dbReference type="SUPFAM" id="SSF52540">
    <property type="entry name" value="P-loop containing nucleoside triphosphate hydrolases"/>
    <property type="match status" value="1"/>
</dbReference>
<reference evidence="7" key="1">
    <citation type="submission" date="2016-11" db="EMBL/GenBank/DDBJ databases">
        <title>Halolamina sediminis sp. nov., an extremely halophilic archaeon isolated from solar salt.</title>
        <authorList>
            <person name="Koh H.-W."/>
            <person name="Rani S."/>
            <person name="Park S.-J."/>
        </authorList>
    </citation>
    <scope>NUCLEOTIDE SEQUENCE [LARGE SCALE GENOMIC DNA]</scope>
    <source>
        <strain evidence="7">Hb3</strain>
    </source>
</reference>
<dbReference type="RefSeq" id="WP_071943920.1">
    <property type="nucleotide sequence ID" value="NZ_CP018139.1"/>
</dbReference>
<dbReference type="PANTHER" id="PTHR42788">
    <property type="entry name" value="TAURINE IMPORT ATP-BINDING PROTEIN-RELATED"/>
    <property type="match status" value="1"/>
</dbReference>
<dbReference type="Pfam" id="PF00005">
    <property type="entry name" value="ABC_tran"/>
    <property type="match status" value="1"/>
</dbReference>
<accession>A0A1J0VGF8</accession>
<keyword evidence="4 6" id="KW-0067">ATP-binding</keyword>
<dbReference type="InterPro" id="IPR050166">
    <property type="entry name" value="ABC_transporter_ATP-bind"/>
</dbReference>
<dbReference type="GO" id="GO:0005524">
    <property type="term" value="F:ATP binding"/>
    <property type="evidence" value="ECO:0007669"/>
    <property type="project" value="UniProtKB-KW"/>
</dbReference>
<feature type="domain" description="ABC transporter" evidence="5">
    <location>
        <begin position="1"/>
        <end position="197"/>
    </location>
</feature>
<proteinExistence type="inferred from homology"/>
<evidence type="ECO:0000256" key="2">
    <source>
        <dbReference type="ARBA" id="ARBA00022448"/>
    </source>
</evidence>
<name>A0A1J0VGF8_9GAMM</name>
<dbReference type="Proteomes" id="UP000181985">
    <property type="component" value="Chromosome"/>
</dbReference>
<evidence type="ECO:0000259" key="5">
    <source>
        <dbReference type="PROSITE" id="PS50893"/>
    </source>
</evidence>
<evidence type="ECO:0000313" key="7">
    <source>
        <dbReference type="Proteomes" id="UP000181985"/>
    </source>
</evidence>
<dbReference type="KEGG" id="hsi:BOX17_09250"/>
<organism evidence="6 7">
    <name type="scientific">Halomonas aestuarii</name>
    <dbReference type="NCBI Taxonomy" id="1897729"/>
    <lineage>
        <taxon>Bacteria</taxon>
        <taxon>Pseudomonadati</taxon>
        <taxon>Pseudomonadota</taxon>
        <taxon>Gammaproteobacteria</taxon>
        <taxon>Oceanospirillales</taxon>
        <taxon>Halomonadaceae</taxon>
        <taxon>Halomonas</taxon>
    </lineage>
</organism>
<dbReference type="Gene3D" id="3.40.50.300">
    <property type="entry name" value="P-loop containing nucleotide triphosphate hydrolases"/>
    <property type="match status" value="1"/>
</dbReference>
<dbReference type="EMBL" id="CP018139">
    <property type="protein sequence ID" value="APE31123.1"/>
    <property type="molecule type" value="Genomic_DNA"/>
</dbReference>
<dbReference type="InterPro" id="IPR003439">
    <property type="entry name" value="ABC_transporter-like_ATP-bd"/>
</dbReference>
<dbReference type="AlphaFoldDB" id="A0A1J0VGF8"/>
<gene>
    <name evidence="6" type="ORF">BOX17_09250</name>
</gene>